<sequence>MTSDLINSLRTLANTRRQDITSSRDNVNTAVWDLYNARDPGTMARAFLTMTQFVAEAARFRPIGTDIGMVMGHDGGELRLPTDFVTQENAWDPLSTRFNDLLNNHGPGYVDPSPLWGYRAGQFGESIHFRILTAIMYADYILHTSKGGGR</sequence>
<reference evidence="2" key="3">
    <citation type="submission" date="2016-02" db="EMBL/GenBank/DDBJ databases">
        <title>Draft genome of pathogenic Streptomyces sp. in Japan.</title>
        <authorList>
            <person name="Tomihama T."/>
            <person name="Ikenaga M."/>
            <person name="Sakai M."/>
            <person name="Okubo T."/>
            <person name="Ikeda S."/>
        </authorList>
    </citation>
    <scope>NUCLEOTIDE SEQUENCE [LARGE SCALE GENOMIC DNA]</scope>
    <source>
        <strain evidence="2">S58</strain>
    </source>
</reference>
<dbReference type="RefSeq" id="WP_079081723.1">
    <property type="nucleotide sequence ID" value="NZ_BCMM01000013.1"/>
</dbReference>
<evidence type="ECO:0000313" key="1">
    <source>
        <dbReference type="EMBL" id="GAQ62699.1"/>
    </source>
</evidence>
<reference evidence="2" key="1">
    <citation type="submission" date="2015-11" db="EMBL/GenBank/DDBJ databases">
        <authorList>
            <consortium name="Cross-ministerial Strategic Innovation Promotion Program (SIP) consortium"/>
            <person name="Tomihama T."/>
            <person name="Ikenaga M."/>
            <person name="Sakai M."/>
            <person name="Okubo T."/>
            <person name="Ikeda S."/>
        </authorList>
    </citation>
    <scope>NUCLEOTIDE SEQUENCE [LARGE SCALE GENOMIC DNA]</scope>
    <source>
        <strain evidence="2">S58</strain>
    </source>
</reference>
<dbReference type="AlphaFoldDB" id="A0A100JNA9"/>
<dbReference type="EMBL" id="BCMM01000013">
    <property type="protein sequence ID" value="GAQ62699.1"/>
    <property type="molecule type" value="Genomic_DNA"/>
</dbReference>
<dbReference type="OrthoDB" id="3699584at2"/>
<accession>A0A100JNA9</accession>
<protein>
    <submittedName>
        <fullName evidence="1">Ribosome inactivating protein</fullName>
    </submittedName>
</protein>
<dbReference type="SUPFAM" id="SSF56371">
    <property type="entry name" value="Ribosome inactivating proteins (RIP)"/>
    <property type="match status" value="1"/>
</dbReference>
<organism evidence="1 2">
    <name type="scientific">Streptomyces scabiei</name>
    <dbReference type="NCBI Taxonomy" id="1930"/>
    <lineage>
        <taxon>Bacteria</taxon>
        <taxon>Bacillati</taxon>
        <taxon>Actinomycetota</taxon>
        <taxon>Actinomycetes</taxon>
        <taxon>Kitasatosporales</taxon>
        <taxon>Streptomycetaceae</taxon>
        <taxon>Streptomyces</taxon>
    </lineage>
</organism>
<dbReference type="Gene3D" id="3.40.420.10">
    <property type="entry name" value="Ricin (A subunit), domain 1"/>
    <property type="match status" value="1"/>
</dbReference>
<dbReference type="Proteomes" id="UP000067448">
    <property type="component" value="Unassembled WGS sequence"/>
</dbReference>
<name>A0A100JNA9_STRSC</name>
<evidence type="ECO:0000313" key="2">
    <source>
        <dbReference type="Proteomes" id="UP000067448"/>
    </source>
</evidence>
<gene>
    <name evidence="1" type="ORF">SsS58_03069</name>
</gene>
<dbReference type="InterPro" id="IPR016138">
    <property type="entry name" value="Ribosome_inactivat_prot_sub1"/>
</dbReference>
<dbReference type="GO" id="GO:0030598">
    <property type="term" value="F:rRNA N-glycosylase activity"/>
    <property type="evidence" value="ECO:0007669"/>
    <property type="project" value="InterPro"/>
</dbReference>
<dbReference type="InterPro" id="IPR036041">
    <property type="entry name" value="Ribosome-inact_prot_sf"/>
</dbReference>
<dbReference type="InterPro" id="IPR001574">
    <property type="entry name" value="Ribosome_inactivat_prot"/>
</dbReference>
<dbReference type="GO" id="GO:0017148">
    <property type="term" value="P:negative regulation of translation"/>
    <property type="evidence" value="ECO:0007669"/>
    <property type="project" value="InterPro"/>
</dbReference>
<comment type="caution">
    <text evidence="1">The sequence shown here is derived from an EMBL/GenBank/DDBJ whole genome shotgun (WGS) entry which is preliminary data.</text>
</comment>
<dbReference type="Pfam" id="PF00161">
    <property type="entry name" value="RIP"/>
    <property type="match status" value="1"/>
</dbReference>
<reference evidence="1 2" key="2">
    <citation type="journal article" date="2016" name="Genome Announc.">
        <title>Draft Genome Sequences of Streptomyces scabiei S58, Streptomyces turgidiscabies T45, and Streptomyces acidiscabies a10, the Pathogens of Potato Common Scab, Isolated in Japan.</title>
        <authorList>
            <person name="Tomihama T."/>
            <person name="Nishi Y."/>
            <person name="Sakai M."/>
            <person name="Ikenaga M."/>
            <person name="Okubo T."/>
            <person name="Ikeda S."/>
        </authorList>
    </citation>
    <scope>NUCLEOTIDE SEQUENCE [LARGE SCALE GENOMIC DNA]</scope>
    <source>
        <strain evidence="1 2">S58</strain>
    </source>
</reference>
<proteinExistence type="predicted"/>